<organism evidence="2 3">
    <name type="scientific">Prunus persica</name>
    <name type="common">Peach</name>
    <name type="synonym">Amygdalus persica</name>
    <dbReference type="NCBI Taxonomy" id="3760"/>
    <lineage>
        <taxon>Eukaryota</taxon>
        <taxon>Viridiplantae</taxon>
        <taxon>Streptophyta</taxon>
        <taxon>Embryophyta</taxon>
        <taxon>Tracheophyta</taxon>
        <taxon>Spermatophyta</taxon>
        <taxon>Magnoliopsida</taxon>
        <taxon>eudicotyledons</taxon>
        <taxon>Gunneridae</taxon>
        <taxon>Pentapetalae</taxon>
        <taxon>rosids</taxon>
        <taxon>fabids</taxon>
        <taxon>Rosales</taxon>
        <taxon>Rosaceae</taxon>
        <taxon>Amygdaloideae</taxon>
        <taxon>Amygdaleae</taxon>
        <taxon>Prunus</taxon>
    </lineage>
</organism>
<protein>
    <submittedName>
        <fullName evidence="2">Uncharacterized protein</fullName>
    </submittedName>
</protein>
<keyword evidence="1" id="KW-0472">Membrane</keyword>
<evidence type="ECO:0000313" key="3">
    <source>
        <dbReference type="Proteomes" id="UP000006882"/>
    </source>
</evidence>
<evidence type="ECO:0000313" key="2">
    <source>
        <dbReference type="EMBL" id="ONI11447.1"/>
    </source>
</evidence>
<keyword evidence="1" id="KW-1133">Transmembrane helix</keyword>
<evidence type="ECO:0000256" key="1">
    <source>
        <dbReference type="SAM" id="Phobius"/>
    </source>
</evidence>
<dbReference type="Gramene" id="ONI11447">
    <property type="protein sequence ID" value="ONI11447"/>
    <property type="gene ID" value="PRUPE_4G106800"/>
</dbReference>
<dbReference type="AlphaFoldDB" id="A0A251PIR8"/>
<keyword evidence="3" id="KW-1185">Reference proteome</keyword>
<keyword evidence="1" id="KW-0812">Transmembrane</keyword>
<feature type="transmembrane region" description="Helical" evidence="1">
    <location>
        <begin position="89"/>
        <end position="113"/>
    </location>
</feature>
<proteinExistence type="predicted"/>
<gene>
    <name evidence="2" type="ORF">PRUPE_4G106800</name>
</gene>
<accession>A0A251PIR8</accession>
<dbReference type="EMBL" id="CM007654">
    <property type="protein sequence ID" value="ONI11447.1"/>
    <property type="molecule type" value="Genomic_DNA"/>
</dbReference>
<dbReference type="Proteomes" id="UP000006882">
    <property type="component" value="Chromosome G4"/>
</dbReference>
<reference evidence="2 3" key="1">
    <citation type="journal article" date="2013" name="Nat. Genet.">
        <title>The high-quality draft genome of peach (Prunus persica) identifies unique patterns of genetic diversity, domestication and genome evolution.</title>
        <authorList>
            <consortium name="International Peach Genome Initiative"/>
            <person name="Verde I."/>
            <person name="Abbott A.G."/>
            <person name="Scalabrin S."/>
            <person name="Jung S."/>
            <person name="Shu S."/>
            <person name="Marroni F."/>
            <person name="Zhebentyayeva T."/>
            <person name="Dettori M.T."/>
            <person name="Grimwood J."/>
            <person name="Cattonaro F."/>
            <person name="Zuccolo A."/>
            <person name="Rossini L."/>
            <person name="Jenkins J."/>
            <person name="Vendramin E."/>
            <person name="Meisel L.A."/>
            <person name="Decroocq V."/>
            <person name="Sosinski B."/>
            <person name="Prochnik S."/>
            <person name="Mitros T."/>
            <person name="Policriti A."/>
            <person name="Cipriani G."/>
            <person name="Dondini L."/>
            <person name="Ficklin S."/>
            <person name="Goodstein D.M."/>
            <person name="Xuan P."/>
            <person name="Del Fabbro C."/>
            <person name="Aramini V."/>
            <person name="Copetti D."/>
            <person name="Gonzalez S."/>
            <person name="Horner D.S."/>
            <person name="Falchi R."/>
            <person name="Lucas S."/>
            <person name="Mica E."/>
            <person name="Maldonado J."/>
            <person name="Lazzari B."/>
            <person name="Bielenberg D."/>
            <person name="Pirona R."/>
            <person name="Miculan M."/>
            <person name="Barakat A."/>
            <person name="Testolin R."/>
            <person name="Stella A."/>
            <person name="Tartarini S."/>
            <person name="Tonutti P."/>
            <person name="Arus P."/>
            <person name="Orellana A."/>
            <person name="Wells C."/>
            <person name="Main D."/>
            <person name="Vizzotto G."/>
            <person name="Silva H."/>
            <person name="Salamini F."/>
            <person name="Schmutz J."/>
            <person name="Morgante M."/>
            <person name="Rokhsar D.S."/>
        </authorList>
    </citation>
    <scope>NUCLEOTIDE SEQUENCE [LARGE SCALE GENOMIC DNA]</scope>
    <source>
        <strain evidence="3">cv. Nemared</strain>
    </source>
</reference>
<name>A0A251PIR8_PRUPE</name>
<sequence>MIFSQTSFALGVPRRGEEVTPPLSLSLFPYLPTYFSSFSIYWIWDFTCGEVICVQICGSVDLWLCRLVVCCRVTGCNLSVLCLQGGGTMVMAVVATMVVVALLVFGCLFAVFFL</sequence>